<reference evidence="7 8" key="1">
    <citation type="submission" date="2023-03" db="EMBL/GenBank/DDBJ databases">
        <title>Bacillus Genome Sequencing.</title>
        <authorList>
            <person name="Dunlap C."/>
        </authorList>
    </citation>
    <scope>NUCLEOTIDE SEQUENCE [LARGE SCALE GENOMIC DNA]</scope>
    <source>
        <strain evidence="7 8">B-14544</strain>
    </source>
</reference>
<dbReference type="Gene3D" id="1.10.10.10">
    <property type="entry name" value="Winged helix-like DNA-binding domain superfamily/Winged helix DNA-binding domain"/>
    <property type="match status" value="1"/>
</dbReference>
<dbReference type="Proteomes" id="UP001330749">
    <property type="component" value="Unassembled WGS sequence"/>
</dbReference>
<keyword evidence="5" id="KW-0238">DNA-binding</keyword>
<evidence type="ECO:0000256" key="1">
    <source>
        <dbReference type="ARBA" id="ARBA00007957"/>
    </source>
</evidence>
<accession>A0ABU6NDF2</accession>
<comment type="similarity">
    <text evidence="1">Belongs to the Fur family.</text>
</comment>
<keyword evidence="3" id="KW-0862">Zinc</keyword>
<proteinExistence type="inferred from homology"/>
<comment type="caution">
    <text evidence="7">The sequence shown here is derived from an EMBL/GenBank/DDBJ whole genome shotgun (WGS) entry which is preliminary data.</text>
</comment>
<evidence type="ECO:0000256" key="3">
    <source>
        <dbReference type="ARBA" id="ARBA00022833"/>
    </source>
</evidence>
<organism evidence="7 8">
    <name type="scientific">Bacillus xiapuensis</name>
    <dbReference type="NCBI Taxonomy" id="2014075"/>
    <lineage>
        <taxon>Bacteria</taxon>
        <taxon>Bacillati</taxon>
        <taxon>Bacillota</taxon>
        <taxon>Bacilli</taxon>
        <taxon>Bacillales</taxon>
        <taxon>Bacillaceae</taxon>
        <taxon>Bacillus</taxon>
    </lineage>
</organism>
<dbReference type="EMBL" id="JARMQG010000166">
    <property type="protein sequence ID" value="MED3563377.1"/>
    <property type="molecule type" value="Genomic_DNA"/>
</dbReference>
<keyword evidence="8" id="KW-1185">Reference proteome</keyword>
<dbReference type="PANTHER" id="PTHR33202:SF8">
    <property type="entry name" value="PEROXIDE-RESPONSIVE REPRESSOR PERR"/>
    <property type="match status" value="1"/>
</dbReference>
<evidence type="ECO:0000256" key="6">
    <source>
        <dbReference type="ARBA" id="ARBA00023163"/>
    </source>
</evidence>
<dbReference type="InterPro" id="IPR036388">
    <property type="entry name" value="WH-like_DNA-bd_sf"/>
</dbReference>
<evidence type="ECO:0000313" key="8">
    <source>
        <dbReference type="Proteomes" id="UP001330749"/>
    </source>
</evidence>
<keyword evidence="2" id="KW-0678">Repressor</keyword>
<keyword evidence="4" id="KW-0805">Transcription regulation</keyword>
<evidence type="ECO:0000256" key="4">
    <source>
        <dbReference type="ARBA" id="ARBA00023015"/>
    </source>
</evidence>
<dbReference type="SUPFAM" id="SSF46785">
    <property type="entry name" value="Winged helix' DNA-binding domain"/>
    <property type="match status" value="1"/>
</dbReference>
<keyword evidence="6" id="KW-0804">Transcription</keyword>
<dbReference type="InterPro" id="IPR002481">
    <property type="entry name" value="FUR"/>
</dbReference>
<dbReference type="PANTHER" id="PTHR33202">
    <property type="entry name" value="ZINC UPTAKE REGULATION PROTEIN"/>
    <property type="match status" value="1"/>
</dbReference>
<dbReference type="InterPro" id="IPR036390">
    <property type="entry name" value="WH_DNA-bd_sf"/>
</dbReference>
<dbReference type="CDD" id="cd07153">
    <property type="entry name" value="Fur_like"/>
    <property type="match status" value="1"/>
</dbReference>
<evidence type="ECO:0000256" key="5">
    <source>
        <dbReference type="ARBA" id="ARBA00023125"/>
    </source>
</evidence>
<protein>
    <submittedName>
        <fullName evidence="7">Fur family transcriptional regulator</fullName>
    </submittedName>
</protein>
<evidence type="ECO:0000256" key="2">
    <source>
        <dbReference type="ARBA" id="ARBA00022491"/>
    </source>
</evidence>
<gene>
    <name evidence="7" type="ORF">P4447_13120</name>
</gene>
<dbReference type="RefSeq" id="WP_327968422.1">
    <property type="nucleotide sequence ID" value="NZ_JARMQG010000166.1"/>
</dbReference>
<dbReference type="InterPro" id="IPR043135">
    <property type="entry name" value="Fur_C"/>
</dbReference>
<evidence type="ECO:0000313" key="7">
    <source>
        <dbReference type="EMBL" id="MED3563377.1"/>
    </source>
</evidence>
<name>A0ABU6NDF2_9BACI</name>
<dbReference type="Gene3D" id="3.30.1490.190">
    <property type="match status" value="1"/>
</dbReference>
<dbReference type="Pfam" id="PF01475">
    <property type="entry name" value="FUR"/>
    <property type="match status" value="1"/>
</dbReference>
<sequence length="141" mass="16478">MINHQRFQKGFEVLKQSGIRKTPQRLAILEYMATSESHPTVDEIYKDLLGEIPSLTTATIYSNLKCFKNLKLINELSFGEVASRYEWATSFHYHVRCKLCGKIVDFHYPKLMEVEEFARIKTGFKVNKHLFELKGVCRECQ</sequence>